<feature type="domain" description="Ketopantoate reductase N-terminal" evidence="2">
    <location>
        <begin position="13"/>
        <end position="130"/>
    </location>
</feature>
<evidence type="ECO:0000256" key="1">
    <source>
        <dbReference type="SAM" id="Phobius"/>
    </source>
</evidence>
<feature type="transmembrane region" description="Helical" evidence="1">
    <location>
        <begin position="13"/>
        <end position="30"/>
    </location>
</feature>
<sequence>MVYRTQEVVVTRILIYGTGVIGSLYAALLSEMEMDVSVYARGNRLKSLQEQGLRYKAGQEVKTAKVTVLSRLEANDRYDYIILAVRENQLYNALAELKYNTSPTIVTMVNSLDTYDKWETICGKGRILPAFPGAGGGFDGDILDAALTPSFIQPTTIGSTDGREKALAKAFKKAGIPCQIVDDMHIWQICYLAMVVPIANAYYESEDPKHAGNDGTLMKITAARIRKNFEDISRMGLKLSPPKMKLFTILPAGLAAVVLGFVFRSSFGDIFMYRHSMKAPDEMRQLHEQFYGYMEKHKA</sequence>
<dbReference type="EMBL" id="ACIM02000001">
    <property type="protein sequence ID" value="EEW97622.1"/>
    <property type="molecule type" value="Genomic_DNA"/>
</dbReference>
<keyword evidence="1" id="KW-1133">Transmembrane helix</keyword>
<dbReference type="STRING" id="592028.GCWU000321_01617"/>
<dbReference type="Pfam" id="PF02558">
    <property type="entry name" value="ApbA"/>
    <property type="match status" value="1"/>
</dbReference>
<organism evidence="3 4">
    <name type="scientific">Dialister invisus DSM 15470</name>
    <dbReference type="NCBI Taxonomy" id="592028"/>
    <lineage>
        <taxon>Bacteria</taxon>
        <taxon>Bacillati</taxon>
        <taxon>Bacillota</taxon>
        <taxon>Negativicutes</taxon>
        <taxon>Veillonellales</taxon>
        <taxon>Veillonellaceae</taxon>
        <taxon>Dialister</taxon>
    </lineage>
</organism>
<dbReference type="Proteomes" id="UP000004736">
    <property type="component" value="Unassembled WGS sequence"/>
</dbReference>
<evidence type="ECO:0000259" key="2">
    <source>
        <dbReference type="Pfam" id="PF02558"/>
    </source>
</evidence>
<dbReference type="HOGENOM" id="CLU_055593_2_0_9"/>
<evidence type="ECO:0000313" key="3">
    <source>
        <dbReference type="EMBL" id="EEW97622.1"/>
    </source>
</evidence>
<comment type="caution">
    <text evidence="3">The sequence shown here is derived from an EMBL/GenBank/DDBJ whole genome shotgun (WGS) entry which is preliminary data.</text>
</comment>
<name>C9LPY6_9FIRM</name>
<keyword evidence="4" id="KW-1185">Reference proteome</keyword>
<accession>C9LPY6</accession>
<feature type="transmembrane region" description="Helical" evidence="1">
    <location>
        <begin position="244"/>
        <end position="263"/>
    </location>
</feature>
<keyword evidence="1" id="KW-0472">Membrane</keyword>
<dbReference type="AlphaFoldDB" id="C9LPY6"/>
<gene>
    <name evidence="3" type="ORF">GCWU000321_01617</name>
</gene>
<reference evidence="3" key="1">
    <citation type="submission" date="2009-09" db="EMBL/GenBank/DDBJ databases">
        <authorList>
            <person name="Weinstock G."/>
            <person name="Sodergren E."/>
            <person name="Clifton S."/>
            <person name="Fulton L."/>
            <person name="Fulton B."/>
            <person name="Courtney L."/>
            <person name="Fronick C."/>
            <person name="Harrison M."/>
            <person name="Strong C."/>
            <person name="Farmer C."/>
            <person name="Delahaunty K."/>
            <person name="Markovic C."/>
            <person name="Hall O."/>
            <person name="Minx P."/>
            <person name="Tomlinson C."/>
            <person name="Mitreva M."/>
            <person name="Nelson J."/>
            <person name="Hou S."/>
            <person name="Wollam A."/>
            <person name="Pepin K.H."/>
            <person name="Johnson M."/>
            <person name="Bhonagiri V."/>
            <person name="Nash W.E."/>
            <person name="Warren W."/>
            <person name="Chinwalla A."/>
            <person name="Mardis E.R."/>
            <person name="Wilson R.K."/>
        </authorList>
    </citation>
    <scope>NUCLEOTIDE SEQUENCE [LARGE SCALE GENOMIC DNA]</scope>
    <source>
        <strain evidence="3">DSM 15470</strain>
    </source>
</reference>
<dbReference type="eggNOG" id="COG1893">
    <property type="taxonomic scope" value="Bacteria"/>
</dbReference>
<proteinExistence type="predicted"/>
<dbReference type="InterPro" id="IPR036291">
    <property type="entry name" value="NAD(P)-bd_dom_sf"/>
</dbReference>
<protein>
    <submittedName>
        <fullName evidence="3">Ketopantoate reductase PanE/ApbA</fullName>
    </submittedName>
</protein>
<dbReference type="InterPro" id="IPR013332">
    <property type="entry name" value="KPR_N"/>
</dbReference>
<dbReference type="Gene3D" id="3.40.50.720">
    <property type="entry name" value="NAD(P)-binding Rossmann-like Domain"/>
    <property type="match status" value="1"/>
</dbReference>
<keyword evidence="1" id="KW-0812">Transmembrane</keyword>
<evidence type="ECO:0000313" key="4">
    <source>
        <dbReference type="Proteomes" id="UP000004736"/>
    </source>
</evidence>
<dbReference type="SUPFAM" id="SSF51735">
    <property type="entry name" value="NAD(P)-binding Rossmann-fold domains"/>
    <property type="match status" value="1"/>
</dbReference>